<comment type="caution">
    <text evidence="9">The sequence shown here is derived from an EMBL/GenBank/DDBJ whole genome shotgun (WGS) entry which is preliminary data.</text>
</comment>
<dbReference type="GO" id="GO:0008936">
    <property type="term" value="F:nicotinamidase activity"/>
    <property type="evidence" value="ECO:0007669"/>
    <property type="project" value="UniProtKB-EC"/>
</dbReference>
<dbReference type="PANTHER" id="PTHR11080">
    <property type="entry name" value="PYRAZINAMIDASE/NICOTINAMIDASE"/>
    <property type="match status" value="1"/>
</dbReference>
<dbReference type="SUPFAM" id="SSF52499">
    <property type="entry name" value="Isochorismatase-like hydrolases"/>
    <property type="match status" value="1"/>
</dbReference>
<name>A0A0A8LDM3_9SACH</name>
<feature type="domain" description="Isochorismatase-like" evidence="8">
    <location>
        <begin position="5"/>
        <end position="197"/>
    </location>
</feature>
<evidence type="ECO:0000256" key="5">
    <source>
        <dbReference type="ARBA" id="ARBA00037900"/>
    </source>
</evidence>
<comment type="similarity">
    <text evidence="1">Belongs to the isochorismatase family.</text>
</comment>
<evidence type="ECO:0000259" key="8">
    <source>
        <dbReference type="Pfam" id="PF00857"/>
    </source>
</evidence>
<dbReference type="Gene3D" id="3.40.50.850">
    <property type="entry name" value="Isochorismatase-like"/>
    <property type="match status" value="1"/>
</dbReference>
<gene>
    <name evidence="9" type="ORF">KLDO_g4579</name>
</gene>
<dbReference type="InterPro" id="IPR000868">
    <property type="entry name" value="Isochorismatase-like_dom"/>
</dbReference>
<evidence type="ECO:0000256" key="3">
    <source>
        <dbReference type="ARBA" id="ARBA00022723"/>
    </source>
</evidence>
<keyword evidence="10" id="KW-1185">Reference proteome</keyword>
<dbReference type="AlphaFoldDB" id="A0A0A8LDM3"/>
<dbReference type="GO" id="GO:0046872">
    <property type="term" value="F:metal ion binding"/>
    <property type="evidence" value="ECO:0007669"/>
    <property type="project" value="UniProtKB-KW"/>
</dbReference>
<dbReference type="OrthoDB" id="3341310at2759"/>
<dbReference type="InterPro" id="IPR036380">
    <property type="entry name" value="Isochorismatase-like_sf"/>
</dbReference>
<comment type="pathway">
    <text evidence="5">Cofactor biosynthesis; nicotinate biosynthesis; nicotinate from nicotinamide: step 1/1.</text>
</comment>
<dbReference type="InterPro" id="IPR052347">
    <property type="entry name" value="Isochorismatase_Nicotinamidase"/>
</dbReference>
<keyword evidence="3" id="KW-0479">Metal-binding</keyword>
<dbReference type="Proteomes" id="UP000031516">
    <property type="component" value="Unassembled WGS sequence"/>
</dbReference>
<accession>A0A0A8LDM3</accession>
<sequence>MGARALLIIDIQNDFLPPKGSLAVQNGDTIIEPVIKLLQDHDWDCVAMTKDWHRPDHISFAKNHELPDFTAFTYDSPVTGSTEKQAATLWPVHCVQNTWGSEVAERLLAQFSKLEVPHTIVNKGYLSDREYYSGFNDIWNDHHTELDAFFKKNNVTEIYVVGLAFDFCVKNTAISAADLGYHVTIFKNYTKAIVNDHKSTDSLIQELTQKKVYVQDSI</sequence>
<keyword evidence="4" id="KW-0378">Hydrolase</keyword>
<evidence type="ECO:0000256" key="2">
    <source>
        <dbReference type="ARBA" id="ARBA00022642"/>
    </source>
</evidence>
<evidence type="ECO:0000256" key="6">
    <source>
        <dbReference type="ARBA" id="ARBA00039017"/>
    </source>
</evidence>
<evidence type="ECO:0000256" key="1">
    <source>
        <dbReference type="ARBA" id="ARBA00006336"/>
    </source>
</evidence>
<keyword evidence="2" id="KW-0662">Pyridine nucleotide biosynthesis</keyword>
<evidence type="ECO:0000313" key="10">
    <source>
        <dbReference type="Proteomes" id="UP000031516"/>
    </source>
</evidence>
<evidence type="ECO:0000256" key="7">
    <source>
        <dbReference type="ARBA" id="ARBA00043224"/>
    </source>
</evidence>
<protein>
    <recommendedName>
        <fullName evidence="6">nicotinamidase</fullName>
        <ecNumber evidence="6">3.5.1.19</ecNumber>
    </recommendedName>
    <alternativeName>
        <fullName evidence="7">Nicotinamide deamidase</fullName>
    </alternativeName>
</protein>
<evidence type="ECO:0000256" key="4">
    <source>
        <dbReference type="ARBA" id="ARBA00022801"/>
    </source>
</evidence>
<dbReference type="Pfam" id="PF00857">
    <property type="entry name" value="Isochorismatase"/>
    <property type="match status" value="1"/>
</dbReference>
<dbReference type="EC" id="3.5.1.19" evidence="6"/>
<reference evidence="9 10" key="1">
    <citation type="submission" date="2014-03" db="EMBL/GenBank/DDBJ databases">
        <title>The genome of Kluyveromyces dobzhanskii.</title>
        <authorList>
            <person name="Nystedt B."/>
            <person name="Astrom S."/>
        </authorList>
    </citation>
    <scope>NUCLEOTIDE SEQUENCE [LARGE SCALE GENOMIC DNA]</scope>
    <source>
        <strain evidence="9 10">CBS 2104</strain>
    </source>
</reference>
<dbReference type="GO" id="GO:0019363">
    <property type="term" value="P:pyridine nucleotide biosynthetic process"/>
    <property type="evidence" value="ECO:0007669"/>
    <property type="project" value="UniProtKB-KW"/>
</dbReference>
<proteinExistence type="inferred from homology"/>
<dbReference type="EMBL" id="CCBQ010000047">
    <property type="protein sequence ID" value="CDO96374.1"/>
    <property type="molecule type" value="Genomic_DNA"/>
</dbReference>
<evidence type="ECO:0000313" key="9">
    <source>
        <dbReference type="EMBL" id="CDO96374.1"/>
    </source>
</evidence>
<dbReference type="PANTHER" id="PTHR11080:SF2">
    <property type="entry name" value="LD05707P"/>
    <property type="match status" value="1"/>
</dbReference>
<organism evidence="9 10">
    <name type="scientific">Kluyveromyces dobzhanskii CBS 2104</name>
    <dbReference type="NCBI Taxonomy" id="1427455"/>
    <lineage>
        <taxon>Eukaryota</taxon>
        <taxon>Fungi</taxon>
        <taxon>Dikarya</taxon>
        <taxon>Ascomycota</taxon>
        <taxon>Saccharomycotina</taxon>
        <taxon>Saccharomycetes</taxon>
        <taxon>Saccharomycetales</taxon>
        <taxon>Saccharomycetaceae</taxon>
        <taxon>Kluyveromyces</taxon>
    </lineage>
</organism>